<dbReference type="Proteomes" id="UP000887540">
    <property type="component" value="Unplaced"/>
</dbReference>
<dbReference type="InterPro" id="IPR041170">
    <property type="entry name" value="Znf-RING_14"/>
</dbReference>
<dbReference type="Gene3D" id="3.30.40.10">
    <property type="entry name" value="Zinc/RING finger domain, C3HC4 (zinc finger)"/>
    <property type="match status" value="1"/>
</dbReference>
<dbReference type="GO" id="GO:0008270">
    <property type="term" value="F:zinc ion binding"/>
    <property type="evidence" value="ECO:0007669"/>
    <property type="project" value="UniProtKB-KW"/>
</dbReference>
<evidence type="ECO:0000256" key="6">
    <source>
        <dbReference type="ARBA" id="ARBA00022490"/>
    </source>
</evidence>
<keyword evidence="8" id="KW-0808">Transferase</keyword>
<reference evidence="23" key="1">
    <citation type="submission" date="2022-11" db="UniProtKB">
        <authorList>
            <consortium name="WormBaseParasite"/>
        </authorList>
    </citation>
    <scope>IDENTIFICATION</scope>
</reference>
<dbReference type="SUPFAM" id="SSF57850">
    <property type="entry name" value="RING/U-box"/>
    <property type="match status" value="3"/>
</dbReference>
<dbReference type="SUPFAM" id="SSF54236">
    <property type="entry name" value="Ubiquitin-like"/>
    <property type="match status" value="1"/>
</dbReference>
<dbReference type="PRINTS" id="PR01475">
    <property type="entry name" value="PARKIN"/>
</dbReference>
<feature type="region of interest" description="Disordered" evidence="19">
    <location>
        <begin position="80"/>
        <end position="99"/>
    </location>
</feature>
<name>A0A914DM23_9BILA</name>
<dbReference type="Gene3D" id="3.10.20.90">
    <property type="entry name" value="Phosphatidylinositol 3-kinase Catalytic Subunit, Chain A, domain 1"/>
    <property type="match status" value="1"/>
</dbReference>
<accession>A0A914DM23</accession>
<keyword evidence="10" id="KW-0677">Repeat</keyword>
<dbReference type="WBParaSite" id="ACRNAN_scaffold304.g19874.t1">
    <property type="protein sequence ID" value="ACRNAN_scaffold304.g19874.t1"/>
    <property type="gene ID" value="ACRNAN_scaffold304.g19874"/>
</dbReference>
<evidence type="ECO:0000256" key="4">
    <source>
        <dbReference type="ARBA" id="ARBA00004906"/>
    </source>
</evidence>
<feature type="domain" description="Ubiquitin-like" evidence="20">
    <location>
        <begin position="5"/>
        <end position="72"/>
    </location>
</feature>
<protein>
    <recommendedName>
        <fullName evidence="18">E3 ubiquitin-protein ligase parkin</fullName>
        <ecNumber evidence="5">2.3.2.31</ecNumber>
    </recommendedName>
</protein>
<evidence type="ECO:0000256" key="13">
    <source>
        <dbReference type="ARBA" id="ARBA00022833"/>
    </source>
</evidence>
<dbReference type="PANTHER" id="PTHR11685">
    <property type="entry name" value="RBR FAMILY RING FINGER AND IBR DOMAIN-CONTAINING"/>
    <property type="match status" value="1"/>
</dbReference>
<keyword evidence="12" id="KW-0833">Ubl conjugation pathway</keyword>
<dbReference type="PROSITE" id="PS50053">
    <property type="entry name" value="UBIQUITIN_2"/>
    <property type="match status" value="1"/>
</dbReference>
<evidence type="ECO:0000256" key="9">
    <source>
        <dbReference type="ARBA" id="ARBA00022723"/>
    </source>
</evidence>
<dbReference type="GO" id="GO:0005829">
    <property type="term" value="C:cytosol"/>
    <property type="evidence" value="ECO:0007669"/>
    <property type="project" value="UniProtKB-SubCell"/>
</dbReference>
<evidence type="ECO:0000256" key="5">
    <source>
        <dbReference type="ARBA" id="ARBA00012251"/>
    </source>
</evidence>
<keyword evidence="7" id="KW-0597">Phosphoprotein</keyword>
<dbReference type="Pfam" id="PF00240">
    <property type="entry name" value="ubiquitin"/>
    <property type="match status" value="1"/>
</dbReference>
<evidence type="ECO:0000313" key="22">
    <source>
        <dbReference type="Proteomes" id="UP000887540"/>
    </source>
</evidence>
<evidence type="ECO:0000256" key="19">
    <source>
        <dbReference type="SAM" id="MobiDB-lite"/>
    </source>
</evidence>
<evidence type="ECO:0000256" key="10">
    <source>
        <dbReference type="ARBA" id="ARBA00022737"/>
    </source>
</evidence>
<evidence type="ECO:0000256" key="18">
    <source>
        <dbReference type="ARBA" id="ARBA00029536"/>
    </source>
</evidence>
<keyword evidence="22" id="KW-1185">Reference proteome</keyword>
<proteinExistence type="inferred from homology"/>
<dbReference type="GO" id="GO:0006914">
    <property type="term" value="P:autophagy"/>
    <property type="evidence" value="ECO:0007669"/>
    <property type="project" value="UniProtKB-KW"/>
</dbReference>
<dbReference type="GO" id="GO:0016567">
    <property type="term" value="P:protein ubiquitination"/>
    <property type="evidence" value="ECO:0007669"/>
    <property type="project" value="InterPro"/>
</dbReference>
<evidence type="ECO:0000256" key="8">
    <source>
        <dbReference type="ARBA" id="ARBA00022679"/>
    </source>
</evidence>
<keyword evidence="13" id="KW-0862">Zinc</keyword>
<organism evidence="22 23">
    <name type="scientific">Acrobeloides nanus</name>
    <dbReference type="NCBI Taxonomy" id="290746"/>
    <lineage>
        <taxon>Eukaryota</taxon>
        <taxon>Metazoa</taxon>
        <taxon>Ecdysozoa</taxon>
        <taxon>Nematoda</taxon>
        <taxon>Chromadorea</taxon>
        <taxon>Rhabditida</taxon>
        <taxon>Tylenchina</taxon>
        <taxon>Cephalobomorpha</taxon>
        <taxon>Cephaloboidea</taxon>
        <taxon>Cephalobidae</taxon>
        <taxon>Acrobeloides</taxon>
    </lineage>
</organism>
<evidence type="ECO:0000256" key="11">
    <source>
        <dbReference type="ARBA" id="ARBA00022771"/>
    </source>
</evidence>
<keyword evidence="9" id="KW-0479">Metal-binding</keyword>
<dbReference type="InterPro" id="IPR041565">
    <property type="entry name" value="Parkin_Znf-RING"/>
</dbReference>
<dbReference type="InterPro" id="IPR003977">
    <property type="entry name" value="Parkin"/>
</dbReference>
<evidence type="ECO:0000256" key="7">
    <source>
        <dbReference type="ARBA" id="ARBA00022553"/>
    </source>
</evidence>
<evidence type="ECO:0000259" key="20">
    <source>
        <dbReference type="PROSITE" id="PS50053"/>
    </source>
</evidence>
<dbReference type="Gene3D" id="1.20.120.1750">
    <property type="match status" value="1"/>
</dbReference>
<dbReference type="InterPro" id="IPR031127">
    <property type="entry name" value="E3_UB_ligase_RBR"/>
</dbReference>
<dbReference type="AlphaFoldDB" id="A0A914DM23"/>
<evidence type="ECO:0000256" key="15">
    <source>
        <dbReference type="ARBA" id="ARBA00023006"/>
    </source>
</evidence>
<dbReference type="GO" id="GO:0061630">
    <property type="term" value="F:ubiquitin protein ligase activity"/>
    <property type="evidence" value="ECO:0007669"/>
    <property type="project" value="UniProtKB-EC"/>
</dbReference>
<comment type="catalytic activity">
    <reaction evidence="1">
        <text>[E2 ubiquitin-conjugating enzyme]-S-ubiquitinyl-L-cysteine + [acceptor protein]-L-lysine = [E2 ubiquitin-conjugating enzyme]-L-cysteine + [acceptor protein]-N(6)-ubiquitinyl-L-lysine.</text>
        <dbReference type="EC" id="2.3.2.31"/>
    </reaction>
</comment>
<dbReference type="EC" id="2.3.2.31" evidence="5"/>
<dbReference type="InterPro" id="IPR029071">
    <property type="entry name" value="Ubiquitin-like_domsf"/>
</dbReference>
<dbReference type="Pfam" id="PF17976">
    <property type="entry name" value="zf-RING_12"/>
    <property type="match status" value="1"/>
</dbReference>
<keyword evidence="14" id="KW-0832">Ubl conjugation</keyword>
<dbReference type="GO" id="GO:0009893">
    <property type="term" value="P:positive regulation of metabolic process"/>
    <property type="evidence" value="ECO:0007669"/>
    <property type="project" value="UniProtKB-ARBA"/>
</dbReference>
<evidence type="ECO:0000256" key="2">
    <source>
        <dbReference type="ARBA" id="ARBA00004173"/>
    </source>
</evidence>
<dbReference type="SMART" id="SM00647">
    <property type="entry name" value="IBR"/>
    <property type="match status" value="2"/>
</dbReference>
<evidence type="ECO:0000256" key="16">
    <source>
        <dbReference type="ARBA" id="ARBA00023128"/>
    </source>
</evidence>
<dbReference type="InterPro" id="IPR002867">
    <property type="entry name" value="IBR_dom"/>
</dbReference>
<keyword evidence="6" id="KW-0963">Cytoplasm</keyword>
<dbReference type="GO" id="GO:0005739">
    <property type="term" value="C:mitochondrion"/>
    <property type="evidence" value="ECO:0007669"/>
    <property type="project" value="UniProtKB-SubCell"/>
</dbReference>
<keyword evidence="16" id="KW-0496">Mitochondrion</keyword>
<comment type="subcellular location">
    <subcellularLocation>
        <location evidence="3">Cytoplasm</location>
        <location evidence="3">Cytosol</location>
    </subcellularLocation>
    <subcellularLocation>
        <location evidence="2">Mitochondrion</location>
    </subcellularLocation>
</comment>
<evidence type="ECO:0000259" key="21">
    <source>
        <dbReference type="PROSITE" id="PS51873"/>
    </source>
</evidence>
<comment type="pathway">
    <text evidence="4">Protein modification; protein ubiquitination.</text>
</comment>
<evidence type="ECO:0000256" key="14">
    <source>
        <dbReference type="ARBA" id="ARBA00022843"/>
    </source>
</evidence>
<dbReference type="PROSITE" id="PS51873">
    <property type="entry name" value="TRIAD"/>
    <property type="match status" value="1"/>
</dbReference>
<evidence type="ECO:0000256" key="3">
    <source>
        <dbReference type="ARBA" id="ARBA00004514"/>
    </source>
</evidence>
<sequence>MNRQIQIILFAKDSSKSYVVDFTEDDTIASLKGKLLKKYDLKQDKLNLILCGKVLSEETTLKNLSLSPLTYLTATIPSSTSTNNPQIVPIRSESSEDSTENGSFHVFCKPCSSMRRGKLRVYCDVCKSSAIILDREPSRWSDVLQRNRLTGNCEVCHANQAVSVVFKCVECGEPSSPLPNVRRNRSENECVICGECIRKTGVAMDCQHWSCLECSTAYLEQVLAQWLFVMKPNVGFTMACPVFGCPGYITDVHHFYLLGMDEYKRYQKMATEKFFNLQNERQYCPYPGCGAAFMLEQIDGENLISCPECALSFCCVCRSTEKCRCNTGIEDDSVQAIKTLSKPCPKCGVPTEKDGGCAHIHCTQCQADWCFNCLGIWSDKCQWDHWFD</sequence>
<dbReference type="InterPro" id="IPR000626">
    <property type="entry name" value="Ubiquitin-like_dom"/>
</dbReference>
<feature type="domain" description="RING-type" evidence="21">
    <location>
        <begin position="186"/>
        <end position="388"/>
    </location>
</feature>
<dbReference type="Pfam" id="PF22605">
    <property type="entry name" value="IBR_2"/>
    <property type="match status" value="1"/>
</dbReference>
<dbReference type="InterPro" id="IPR054694">
    <property type="entry name" value="Parkin-like_IBR"/>
</dbReference>
<dbReference type="CDD" id="cd17039">
    <property type="entry name" value="Ubl_ubiquitin_like"/>
    <property type="match status" value="1"/>
</dbReference>
<evidence type="ECO:0000256" key="17">
    <source>
        <dbReference type="ARBA" id="ARBA00029442"/>
    </source>
</evidence>
<dbReference type="Pfam" id="PF17978">
    <property type="entry name" value="zf-RING_14"/>
    <property type="match status" value="1"/>
</dbReference>
<dbReference type="InterPro" id="IPR044066">
    <property type="entry name" value="TRIAD_supradom"/>
</dbReference>
<dbReference type="InterPro" id="IPR013083">
    <property type="entry name" value="Znf_RING/FYVE/PHD"/>
</dbReference>
<evidence type="ECO:0000256" key="1">
    <source>
        <dbReference type="ARBA" id="ARBA00001798"/>
    </source>
</evidence>
<evidence type="ECO:0000313" key="23">
    <source>
        <dbReference type="WBParaSite" id="ACRNAN_scaffold304.g19874.t1"/>
    </source>
</evidence>
<keyword evidence="15" id="KW-0072">Autophagy</keyword>
<evidence type="ECO:0000256" key="12">
    <source>
        <dbReference type="ARBA" id="ARBA00022786"/>
    </source>
</evidence>
<keyword evidence="11" id="KW-0863">Zinc-finger</keyword>
<comment type="similarity">
    <text evidence="17">Belongs to the RBR family. Parkin subfamily.</text>
</comment>